<proteinExistence type="predicted"/>
<evidence type="ECO:0008006" key="3">
    <source>
        <dbReference type="Google" id="ProtNLM"/>
    </source>
</evidence>
<dbReference type="EMBL" id="JAFFGZ010000007">
    <property type="protein sequence ID" value="KAK4642044.1"/>
    <property type="molecule type" value="Genomic_DNA"/>
</dbReference>
<keyword evidence="2" id="KW-1185">Reference proteome</keyword>
<evidence type="ECO:0000313" key="2">
    <source>
        <dbReference type="Proteomes" id="UP001322138"/>
    </source>
</evidence>
<protein>
    <recommendedName>
        <fullName evidence="3">C2H2-type domain-containing protein</fullName>
    </recommendedName>
</protein>
<name>A0ABR0FG27_9PEZI</name>
<comment type="caution">
    <text evidence="1">The sequence shown here is derived from an EMBL/GenBank/DDBJ whole genome shotgun (WGS) entry which is preliminary data.</text>
</comment>
<dbReference type="RefSeq" id="XP_062731020.1">
    <property type="nucleotide sequence ID" value="XM_062879845.1"/>
</dbReference>
<dbReference type="GeneID" id="87899327"/>
<accession>A0ABR0FG27</accession>
<dbReference type="Proteomes" id="UP001322138">
    <property type="component" value="Unassembled WGS sequence"/>
</dbReference>
<reference evidence="1 2" key="1">
    <citation type="journal article" date="2023" name="bioRxiv">
        <title>High-quality genome assemblies of four members of thePodospora anserinaspecies complex.</title>
        <authorList>
            <person name="Ament-Velasquez S.L."/>
            <person name="Vogan A.A."/>
            <person name="Wallerman O."/>
            <person name="Hartmann F."/>
            <person name="Gautier V."/>
            <person name="Silar P."/>
            <person name="Giraud T."/>
            <person name="Johannesson H."/>
        </authorList>
    </citation>
    <scope>NUCLEOTIDE SEQUENCE [LARGE SCALE GENOMIC DNA]</scope>
    <source>
        <strain evidence="1 2">CBS 112042</strain>
    </source>
</reference>
<organism evidence="1 2">
    <name type="scientific">Podospora bellae-mahoneyi</name>
    <dbReference type="NCBI Taxonomy" id="2093777"/>
    <lineage>
        <taxon>Eukaryota</taxon>
        <taxon>Fungi</taxon>
        <taxon>Dikarya</taxon>
        <taxon>Ascomycota</taxon>
        <taxon>Pezizomycotina</taxon>
        <taxon>Sordariomycetes</taxon>
        <taxon>Sordariomycetidae</taxon>
        <taxon>Sordariales</taxon>
        <taxon>Podosporaceae</taxon>
        <taxon>Podospora</taxon>
    </lineage>
</organism>
<sequence length="298" mass="34670">MYNPSYDPMLSRPLTPDKSFHFLKLNPNLALFIPVPECTCCLFFQFYQCGCPDNQSHNGIGLFGELLRFRNPTQFACLYKCPIHFLPQAAQTILHNRGFRHRNDPLPVAQAPVELPFPCYKHQEECSYRISKKAAMNIRPSLGHSNKINKLKRKQKAKREVDWAKKHRKTLRAFVYEHTPLQEFNKPKVIHPADQAFIGTWDIIVRPPVHVKLESEDWFLDEQKTDLDNDDAANGSKVADIFYPEIGPLGRGKYEAGATVLDEMMITAISRNQWRRRGYPWELVHRDRNMGEMVWSMD</sequence>
<evidence type="ECO:0000313" key="1">
    <source>
        <dbReference type="EMBL" id="KAK4642044.1"/>
    </source>
</evidence>
<gene>
    <name evidence="1" type="ORF">QC761_506259</name>
</gene>